<proteinExistence type="predicted"/>
<feature type="region of interest" description="Disordered" evidence="8">
    <location>
        <begin position="141"/>
        <end position="164"/>
    </location>
</feature>
<dbReference type="Pfam" id="PF03732">
    <property type="entry name" value="Retrotrans_gag"/>
    <property type="match status" value="1"/>
</dbReference>
<keyword evidence="12" id="KW-1185">Reference proteome</keyword>
<dbReference type="InterPro" id="IPR021109">
    <property type="entry name" value="Peptidase_aspartic_dom_sf"/>
</dbReference>
<dbReference type="PANTHER" id="PTHR24559:SF430">
    <property type="entry name" value="RNA-DIRECTED DNA POLYMERASE"/>
    <property type="match status" value="1"/>
</dbReference>
<evidence type="ECO:0000256" key="6">
    <source>
        <dbReference type="ARBA" id="ARBA00022801"/>
    </source>
</evidence>
<dbReference type="InterPro" id="IPR000477">
    <property type="entry name" value="RT_dom"/>
</dbReference>
<dbReference type="Pfam" id="PF17917">
    <property type="entry name" value="RT_RNaseH"/>
    <property type="match status" value="1"/>
</dbReference>
<accession>A0ABM4W990</accession>
<keyword evidence="6" id="KW-0378">Hydrolase</keyword>
<dbReference type="PANTHER" id="PTHR24559">
    <property type="entry name" value="TRANSPOSON TY3-I GAG-POL POLYPROTEIN"/>
    <property type="match status" value="1"/>
</dbReference>
<evidence type="ECO:0000313" key="13">
    <source>
        <dbReference type="RefSeq" id="XP_071928300.1"/>
    </source>
</evidence>
<keyword evidence="3" id="KW-0548">Nucleotidyltransferase</keyword>
<reference evidence="13" key="1">
    <citation type="submission" date="2025-08" db="UniProtKB">
        <authorList>
            <consortium name="RefSeq"/>
        </authorList>
    </citation>
    <scope>IDENTIFICATION</scope>
    <source>
        <tissue evidence="13">Leaves</tissue>
    </source>
</reference>
<dbReference type="GeneID" id="140021435"/>
<dbReference type="InterPro" id="IPR005162">
    <property type="entry name" value="Retrotrans_gag_dom"/>
</dbReference>
<keyword evidence="4" id="KW-0540">Nuclease</keyword>
<feature type="domain" description="Reverse transcriptase" evidence="9">
    <location>
        <begin position="630"/>
        <end position="738"/>
    </location>
</feature>
<keyword evidence="2" id="KW-0808">Transferase</keyword>
<evidence type="ECO:0000259" key="10">
    <source>
        <dbReference type="Pfam" id="PF03732"/>
    </source>
</evidence>
<dbReference type="Pfam" id="PF00078">
    <property type="entry name" value="RVT_1"/>
    <property type="match status" value="1"/>
</dbReference>
<dbReference type="InterPro" id="IPR043128">
    <property type="entry name" value="Rev_trsase/Diguanyl_cyclase"/>
</dbReference>
<keyword evidence="7" id="KW-0695">RNA-directed DNA polymerase</keyword>
<sequence>MRLQTAADAVRCKTFPMFLKGKARHWFQGLAPGSIRSFPELARQFAAQFVSSKTYSKNAAHLMAIKQRPDESLMNFMTRFNTESLQIRDKDENVVMTAFMNGLKAKELYYKLVEKPPGGLEELLTRAHAAANAEEVTCLKRESDREIGDRRGRGNPPENKDGPAKKIVFDRLTKEKIFAQPPLPEKGYTPLTRPRTQILAVMEAEGLGQRPPKMGTPRNKRNQDRYCAFHRDVGHDTEGCWALRKEIEDLIQRGFLGRLVRQGRPGQEPGRTYRGDRGEGPRHGRPERRDVPRGNSPDQDNQNLAGVINTIVGGPRRGTAMQLGRTGGLPPEGDDSLKRLCMDEEITFGPRDAVTLASGNHEAIAIDVVTNNYRVKKVYVDQGSAVDILFYRVFKEFGLEDGQLTPVRTPLVGFTGPPINPEGMITLMVTVGQAPKCRTIPINFVVVKQQSPYNVFLGRPALNALRAIPLSLHLSVKFPSPGGIAEVHGDPEVARACYLTVLRGHEKVIAQTTSLEPYIPGEEARQLGTQDEIEEFPLREDRPDQILRIGASLPSEEKEGLKALLIEYSQVFAWMVEDMPKIPTDLAVHHLNVDPRFKPVKQKKSSFAPERNDVIKKEVGKLLESKIILQGYHQIEMAEKDREKTSFITEEGTYCYRKMSFGLQNAVATYQRLVNKLFQSQIDRSMEVYVDDMIVKSRTDRQFVPDLREILNILWESRMRLNPKKCTFGVRSGKFLGFLVSRDGIRANPDKLQAIMDMAPPRNVKEVQRLTGRMAALNRFLSRSAGETLFLYLSARNEAVSAVLVQEDRGAQRPIYYVSCALQGPETRYTPTKKLVLALVHAARKLRPYF</sequence>
<feature type="domain" description="Reverse transcriptase RNase H-like" evidence="11">
    <location>
        <begin position="788"/>
        <end position="849"/>
    </location>
</feature>
<organism evidence="12 13">
    <name type="scientific">Coffea arabica</name>
    <name type="common">Arabian coffee</name>
    <dbReference type="NCBI Taxonomy" id="13443"/>
    <lineage>
        <taxon>Eukaryota</taxon>
        <taxon>Viridiplantae</taxon>
        <taxon>Streptophyta</taxon>
        <taxon>Embryophyta</taxon>
        <taxon>Tracheophyta</taxon>
        <taxon>Spermatophyta</taxon>
        <taxon>Magnoliopsida</taxon>
        <taxon>eudicotyledons</taxon>
        <taxon>Gunneridae</taxon>
        <taxon>Pentapetalae</taxon>
        <taxon>asterids</taxon>
        <taxon>lamiids</taxon>
        <taxon>Gentianales</taxon>
        <taxon>Rubiaceae</taxon>
        <taxon>Ixoroideae</taxon>
        <taxon>Gardenieae complex</taxon>
        <taxon>Bertiereae - Coffeeae clade</taxon>
        <taxon>Coffeeae</taxon>
        <taxon>Coffea</taxon>
    </lineage>
</organism>
<dbReference type="InterPro" id="IPR053134">
    <property type="entry name" value="RNA-dir_DNA_polymerase"/>
</dbReference>
<evidence type="ECO:0000256" key="7">
    <source>
        <dbReference type="ARBA" id="ARBA00022918"/>
    </source>
</evidence>
<keyword evidence="5" id="KW-0255">Endonuclease</keyword>
<dbReference type="CDD" id="cd01647">
    <property type="entry name" value="RT_LTR"/>
    <property type="match status" value="1"/>
</dbReference>
<dbReference type="Gene3D" id="3.10.20.370">
    <property type="match status" value="1"/>
</dbReference>
<dbReference type="InterPro" id="IPR041373">
    <property type="entry name" value="RT_RNaseH"/>
</dbReference>
<protein>
    <recommendedName>
        <fullName evidence="1">RNA-directed DNA polymerase</fullName>
        <ecNumber evidence="1">2.7.7.49</ecNumber>
    </recommendedName>
</protein>
<evidence type="ECO:0000259" key="11">
    <source>
        <dbReference type="Pfam" id="PF17917"/>
    </source>
</evidence>
<evidence type="ECO:0000256" key="5">
    <source>
        <dbReference type="ARBA" id="ARBA00022759"/>
    </source>
</evidence>
<dbReference type="Gene3D" id="2.40.70.10">
    <property type="entry name" value="Acid Proteases"/>
    <property type="match status" value="1"/>
</dbReference>
<evidence type="ECO:0000256" key="3">
    <source>
        <dbReference type="ARBA" id="ARBA00022695"/>
    </source>
</evidence>
<evidence type="ECO:0000256" key="8">
    <source>
        <dbReference type="SAM" id="MobiDB-lite"/>
    </source>
</evidence>
<evidence type="ECO:0000256" key="2">
    <source>
        <dbReference type="ARBA" id="ARBA00022679"/>
    </source>
</evidence>
<dbReference type="EC" id="2.7.7.49" evidence="1"/>
<dbReference type="Gene3D" id="3.10.10.10">
    <property type="entry name" value="HIV Type 1 Reverse Transcriptase, subunit A, domain 1"/>
    <property type="match status" value="1"/>
</dbReference>
<feature type="domain" description="Retrotransposon gag" evidence="10">
    <location>
        <begin position="14"/>
        <end position="104"/>
    </location>
</feature>
<name>A0ABM4W990_COFAR</name>
<feature type="compositionally biased region" description="Basic and acidic residues" evidence="8">
    <location>
        <begin position="271"/>
        <end position="292"/>
    </location>
</feature>
<dbReference type="SUPFAM" id="SSF56672">
    <property type="entry name" value="DNA/RNA polymerases"/>
    <property type="match status" value="1"/>
</dbReference>
<dbReference type="Gene3D" id="3.30.70.270">
    <property type="match status" value="1"/>
</dbReference>
<evidence type="ECO:0000256" key="4">
    <source>
        <dbReference type="ARBA" id="ARBA00022722"/>
    </source>
</evidence>
<dbReference type="Proteomes" id="UP001652660">
    <property type="component" value="Chromosome 11e"/>
</dbReference>
<dbReference type="InterPro" id="IPR043502">
    <property type="entry name" value="DNA/RNA_pol_sf"/>
</dbReference>
<evidence type="ECO:0000259" key="9">
    <source>
        <dbReference type="Pfam" id="PF00078"/>
    </source>
</evidence>
<gene>
    <name evidence="13" type="primary">LOC140021435</name>
</gene>
<dbReference type="RefSeq" id="XP_071928300.1">
    <property type="nucleotide sequence ID" value="XM_072072199.1"/>
</dbReference>
<feature type="region of interest" description="Disordered" evidence="8">
    <location>
        <begin position="260"/>
        <end position="334"/>
    </location>
</feature>
<evidence type="ECO:0000313" key="12">
    <source>
        <dbReference type="Proteomes" id="UP001652660"/>
    </source>
</evidence>
<evidence type="ECO:0000256" key="1">
    <source>
        <dbReference type="ARBA" id="ARBA00012493"/>
    </source>
</evidence>